<dbReference type="AlphaFoldDB" id="A0A1Y2D3Y0"/>
<dbReference type="GO" id="GO:0071630">
    <property type="term" value="P:nuclear protein quality control by the ubiquitin-proteasome system"/>
    <property type="evidence" value="ECO:0007669"/>
    <property type="project" value="UniProtKB-UniRule"/>
</dbReference>
<dbReference type="GO" id="GO:0005737">
    <property type="term" value="C:cytoplasm"/>
    <property type="evidence" value="ECO:0007669"/>
    <property type="project" value="UniProtKB-SubCell"/>
</dbReference>
<evidence type="ECO:0000256" key="3">
    <source>
        <dbReference type="RuleBase" id="RU368013"/>
    </source>
</evidence>
<dbReference type="InterPro" id="IPR013868">
    <property type="entry name" value="Cut8/Sts1_fam"/>
</dbReference>
<dbReference type="GO" id="GO:0015031">
    <property type="term" value="P:protein transport"/>
    <property type="evidence" value="ECO:0007669"/>
    <property type="project" value="UniProtKB-UniRule"/>
</dbReference>
<dbReference type="InterPro" id="IPR038422">
    <property type="entry name" value="Cut8/Sts1_sf"/>
</dbReference>
<accession>A0A1Y2D3Y0</accession>
<evidence type="ECO:0000256" key="4">
    <source>
        <dbReference type="SAM" id="MobiDB-lite"/>
    </source>
</evidence>
<comment type="subunit">
    <text evidence="3">Binds the proteasome.</text>
</comment>
<dbReference type="GO" id="GO:0031965">
    <property type="term" value="C:nuclear membrane"/>
    <property type="evidence" value="ECO:0007669"/>
    <property type="project" value="TreeGrafter"/>
</dbReference>
<keyword evidence="3" id="KW-0963">Cytoplasm</keyword>
<comment type="subcellular location">
    <subcellularLocation>
        <location evidence="3">Cytoplasm</location>
    </subcellularLocation>
    <subcellularLocation>
        <location evidence="3">Nucleus</location>
    </subcellularLocation>
</comment>
<dbReference type="PANTHER" id="PTHR28032:SF1">
    <property type="entry name" value="FI02826P"/>
    <property type="match status" value="1"/>
</dbReference>
<name>A0A1Y2D3Y0_9BASI</name>
<evidence type="ECO:0000256" key="2">
    <source>
        <dbReference type="ARBA" id="ARBA00023242"/>
    </source>
</evidence>
<dbReference type="Proteomes" id="UP000193467">
    <property type="component" value="Unassembled WGS sequence"/>
</dbReference>
<proteinExistence type="inferred from homology"/>
<comment type="function">
    <text evidence="3">Involved in ubiquitin-mediated protein degradation. Regulatory factor in the ubiquitin/proteasome pathway that controls the turnover of proteasome substrates. Targets proteasomes to the nucleus and facilitates the degradation of nuclear proteins.</text>
</comment>
<feature type="region of interest" description="Disordered" evidence="4">
    <location>
        <begin position="1"/>
        <end position="72"/>
    </location>
</feature>
<feature type="compositionally biased region" description="Polar residues" evidence="4">
    <location>
        <begin position="108"/>
        <end position="118"/>
    </location>
</feature>
<evidence type="ECO:0000313" key="5">
    <source>
        <dbReference type="EMBL" id="ORY53999.1"/>
    </source>
</evidence>
<feature type="compositionally biased region" description="Basic residues" evidence="4">
    <location>
        <begin position="15"/>
        <end position="25"/>
    </location>
</feature>
<keyword evidence="3" id="KW-0653">Protein transport</keyword>
<dbReference type="OrthoDB" id="10061064at2759"/>
<dbReference type="STRING" id="106004.A0A1Y2D3Y0"/>
<reference evidence="5 6" key="1">
    <citation type="submission" date="2016-07" db="EMBL/GenBank/DDBJ databases">
        <title>Pervasive Adenine N6-methylation of Active Genes in Fungi.</title>
        <authorList>
            <consortium name="DOE Joint Genome Institute"/>
            <person name="Mondo S.J."/>
            <person name="Dannebaum R.O."/>
            <person name="Kuo R.C."/>
            <person name="Labutti K."/>
            <person name="Haridas S."/>
            <person name="Kuo A."/>
            <person name="Salamov A."/>
            <person name="Ahrendt S.R."/>
            <person name="Lipzen A."/>
            <person name="Sullivan W."/>
            <person name="Andreopoulos W.B."/>
            <person name="Clum A."/>
            <person name="Lindquist E."/>
            <person name="Daum C."/>
            <person name="Ramamoorthy G.K."/>
            <person name="Gryganskyi A."/>
            <person name="Culley D."/>
            <person name="Magnuson J.K."/>
            <person name="James T.Y."/>
            <person name="O'Malley M.A."/>
            <person name="Stajich J.E."/>
            <person name="Spatafora J.W."/>
            <person name="Visel A."/>
            <person name="Grigoriev I.V."/>
        </authorList>
    </citation>
    <scope>NUCLEOTIDE SEQUENCE [LARGE SCALE GENOMIC DNA]</scope>
    <source>
        <strain evidence="5 6">62-1032</strain>
    </source>
</reference>
<feature type="compositionally biased region" description="Pro residues" evidence="4">
    <location>
        <begin position="46"/>
        <end position="65"/>
    </location>
</feature>
<keyword evidence="2 3" id="KW-0539">Nucleus</keyword>
<feature type="region of interest" description="Disordered" evidence="4">
    <location>
        <begin position="94"/>
        <end position="160"/>
    </location>
</feature>
<gene>
    <name evidence="5" type="ORF">BCR35DRAFT_310506</name>
</gene>
<comment type="caution">
    <text evidence="5">The sequence shown here is derived from an EMBL/GenBank/DDBJ whole genome shotgun (WGS) entry which is preliminary data.</text>
</comment>
<evidence type="ECO:0000256" key="1">
    <source>
        <dbReference type="ARBA" id="ARBA00006199"/>
    </source>
</evidence>
<dbReference type="GO" id="GO:0070628">
    <property type="term" value="F:proteasome binding"/>
    <property type="evidence" value="ECO:0007669"/>
    <property type="project" value="TreeGrafter"/>
</dbReference>
<feature type="compositionally biased region" description="Low complexity" evidence="4">
    <location>
        <begin position="94"/>
        <end position="107"/>
    </location>
</feature>
<keyword evidence="3" id="KW-0813">Transport</keyword>
<protein>
    <recommendedName>
        <fullName evidence="3">Tethering factor for nuclear proteasome STS1</fullName>
    </recommendedName>
</protein>
<dbReference type="GO" id="GO:0031144">
    <property type="term" value="P:proteasome localization"/>
    <property type="evidence" value="ECO:0007669"/>
    <property type="project" value="UniProtKB-UniRule"/>
</dbReference>
<feature type="compositionally biased region" description="Low complexity" evidence="4">
    <location>
        <begin position="33"/>
        <end position="45"/>
    </location>
</feature>
<organism evidence="5 6">
    <name type="scientific">Leucosporidium creatinivorum</name>
    <dbReference type="NCBI Taxonomy" id="106004"/>
    <lineage>
        <taxon>Eukaryota</taxon>
        <taxon>Fungi</taxon>
        <taxon>Dikarya</taxon>
        <taxon>Basidiomycota</taxon>
        <taxon>Pucciniomycotina</taxon>
        <taxon>Microbotryomycetes</taxon>
        <taxon>Leucosporidiales</taxon>
        <taxon>Leucosporidium</taxon>
    </lineage>
</organism>
<keyword evidence="6" id="KW-1185">Reference proteome</keyword>
<dbReference type="Gene3D" id="1.20.58.1590">
    <property type="entry name" value="Tethering factor for nuclear proteasome Cut8/Sts1"/>
    <property type="match status" value="1"/>
</dbReference>
<evidence type="ECO:0000313" key="6">
    <source>
        <dbReference type="Proteomes" id="UP000193467"/>
    </source>
</evidence>
<dbReference type="InParanoid" id="A0A1Y2D3Y0"/>
<sequence length="430" mass="46142">MQFLVDSPSHPPSSPRHHPYHHHSHFNTSNTAPSPSHSHSHLSSPAPAPPTPQPHHIPFPQPPGSQPGSLGFGFGLSAASNLNSTVSWGLGAATGGTSTRSSPGPSSFAHQQQPSSPLSAVGAGRRRRRSLSPGEEDEAMEEREQVRAVRGLKKARTTGAEDGLQASNRLLLAGKNEQDLGKALANLSKPSLLTLLHSLLTAQPSLKPLITSLLPPPTLRSTLTSLQTLERSVLAALPSGAQLREEYIWGRVRVPLEEYVAEAKIWLSAFINPTTPPGVGAGGGEDDLHHPSTTFAFLHELTSSLRRLEVALPPSRPNSPNALTSHLLPLTLNSWHIFLTRLSTSVNQEGRIISAGMLRGWFERLEELCVASPGVGAGVGVGERAEGPARKQCEGVRERMRKEVGWLVGLRGSGRESAQGMMEEEEEEEL</sequence>
<dbReference type="Pfam" id="PF08559">
    <property type="entry name" value="Cut8"/>
    <property type="match status" value="1"/>
</dbReference>
<dbReference type="EMBL" id="MCGR01000102">
    <property type="protein sequence ID" value="ORY53999.1"/>
    <property type="molecule type" value="Genomic_DNA"/>
</dbReference>
<dbReference type="PANTHER" id="PTHR28032">
    <property type="entry name" value="FI02826P"/>
    <property type="match status" value="1"/>
</dbReference>
<comment type="similarity">
    <text evidence="1 3">Belongs to the cut8/STS1 family.</text>
</comment>